<dbReference type="RefSeq" id="WP_075360878.1">
    <property type="nucleotide sequence ID" value="NZ_MPDM01000001.1"/>
</dbReference>
<proteinExistence type="predicted"/>
<keyword evidence="1" id="KW-1133">Transmembrane helix</keyword>
<keyword evidence="1" id="KW-0472">Membrane</keyword>
<keyword evidence="1" id="KW-0812">Transmembrane</keyword>
<evidence type="ECO:0000256" key="1">
    <source>
        <dbReference type="SAM" id="Phobius"/>
    </source>
</evidence>
<evidence type="ECO:0000313" key="3">
    <source>
        <dbReference type="Proteomes" id="UP000186465"/>
    </source>
</evidence>
<evidence type="ECO:0008006" key="4">
    <source>
        <dbReference type="Google" id="ProtNLM"/>
    </source>
</evidence>
<accession>A0A1Q5PTD3</accession>
<organism evidence="2 3">
    <name type="scientific">Boudabousia marimammalium</name>
    <dbReference type="NCBI Taxonomy" id="156892"/>
    <lineage>
        <taxon>Bacteria</taxon>
        <taxon>Bacillati</taxon>
        <taxon>Actinomycetota</taxon>
        <taxon>Actinomycetes</taxon>
        <taxon>Actinomycetales</taxon>
        <taxon>Actinomycetaceae</taxon>
        <taxon>Boudabousia</taxon>
    </lineage>
</organism>
<dbReference type="EMBL" id="MPDM01000001">
    <property type="protein sequence ID" value="OKL50640.1"/>
    <property type="molecule type" value="Genomic_DNA"/>
</dbReference>
<feature type="transmembrane region" description="Helical" evidence="1">
    <location>
        <begin position="20"/>
        <end position="42"/>
    </location>
</feature>
<protein>
    <recommendedName>
        <fullName evidence="4">Pilus assembly protein TadE</fullName>
    </recommendedName>
</protein>
<dbReference type="AlphaFoldDB" id="A0A1Q5PTD3"/>
<comment type="caution">
    <text evidence="2">The sequence shown here is derived from an EMBL/GenBank/DDBJ whole genome shotgun (WGS) entry which is preliminary data.</text>
</comment>
<reference evidence="3" key="1">
    <citation type="submission" date="2016-11" db="EMBL/GenBank/DDBJ databases">
        <title>Actinomyces gypaetusis sp. nov. isolated from Gypaetus barbatus in Qinghai Tibet Plateau China.</title>
        <authorList>
            <person name="Meng X."/>
        </authorList>
    </citation>
    <scope>NUCLEOTIDE SEQUENCE [LARGE SCALE GENOMIC DNA]</scope>
    <source>
        <strain evidence="3">DSM 15383</strain>
    </source>
</reference>
<keyword evidence="3" id="KW-1185">Reference proteome</keyword>
<evidence type="ECO:0000313" key="2">
    <source>
        <dbReference type="EMBL" id="OKL50640.1"/>
    </source>
</evidence>
<name>A0A1Q5PTD3_9ACTO</name>
<gene>
    <name evidence="2" type="ORF">BM477_01425</name>
</gene>
<dbReference type="STRING" id="156892.BM477_01425"/>
<dbReference type="Proteomes" id="UP000186465">
    <property type="component" value="Unassembled WGS sequence"/>
</dbReference>
<sequence>MKKGFLSTSRPARMVGDEGGMVSVETAVTMPVIVLVLALILVASRYGVNQVQACNQARNEARQVAAVQFPAGSAVRSGASSGDGRGFIVRRDGQVFVTVQPEPVSFLGMALPQTGCTVSFWDEGDW</sequence>